<dbReference type="EMBL" id="FUZU01000001">
    <property type="protein sequence ID" value="SKC46958.1"/>
    <property type="molecule type" value="Genomic_DNA"/>
</dbReference>
<evidence type="ECO:0000313" key="1">
    <source>
        <dbReference type="EMBL" id="SKC46958.1"/>
    </source>
</evidence>
<gene>
    <name evidence="1" type="ORF">SAMN05660236_0809</name>
</gene>
<proteinExistence type="predicted"/>
<keyword evidence="2" id="KW-1185">Reference proteome</keyword>
<name>A0A1T5J6S6_9BACT</name>
<sequence>MYKIKSRPNRARPITTCIRNFFKTTMRLYFILILILLTGCEGLKVLTLTNVSGGNATVIVKPKIEEFDKNNIHNYPTGQLGDSLVISLPTDSSFVLLSTFTTMMFGSKIKPYDLRIDYLKIETKVDTITADSRQEILDLINDERTRYRPNTDRQMTNGKNFGNIMIR</sequence>
<accession>A0A1T5J6S6</accession>
<dbReference type="AlphaFoldDB" id="A0A1T5J6S6"/>
<protein>
    <submittedName>
        <fullName evidence="1">Uncharacterized protein</fullName>
    </submittedName>
</protein>
<dbReference type="Proteomes" id="UP000190961">
    <property type="component" value="Unassembled WGS sequence"/>
</dbReference>
<evidence type="ECO:0000313" key="2">
    <source>
        <dbReference type="Proteomes" id="UP000190961"/>
    </source>
</evidence>
<organism evidence="1 2">
    <name type="scientific">Ohtaekwangia koreensis</name>
    <dbReference type="NCBI Taxonomy" id="688867"/>
    <lineage>
        <taxon>Bacteria</taxon>
        <taxon>Pseudomonadati</taxon>
        <taxon>Bacteroidota</taxon>
        <taxon>Cytophagia</taxon>
        <taxon>Cytophagales</taxon>
        <taxon>Fulvivirgaceae</taxon>
        <taxon>Ohtaekwangia</taxon>
    </lineage>
</organism>
<reference evidence="1 2" key="1">
    <citation type="submission" date="2017-02" db="EMBL/GenBank/DDBJ databases">
        <authorList>
            <person name="Peterson S.W."/>
        </authorList>
    </citation>
    <scope>NUCLEOTIDE SEQUENCE [LARGE SCALE GENOMIC DNA]</scope>
    <source>
        <strain evidence="1 2">DSM 25262</strain>
    </source>
</reference>